<sequence length="330" mass="36810">MSTNSHNTDLYLRPLPFLDHKWIRADLISSLRYPEDAAILWNNLIQDCELVSSPAAPVLNAAGNLSYLGDDGKHYCGVQKLQCSCCPASDFCGPLSACNCSACHSLDSDATIKKITTQAQAAAVAAQRIASDAIFESWLWGQTPNSAAKVECQKTLLNELHDIALQAAGNCLSATHLRQQLFVYERYFVALARCKQQQQLQQQQAMQQHTLPQMQSAEVPKSLNPNNPFLNATDKNVHRFSEESDFSARDRFGKYRQPSSHELRSPGRDSERATLGLARVCTRAALNFSFFFLRRAWRSGEDTEMCSELLCEALESLQDLPEALLFDTSQ</sequence>
<evidence type="ECO:0000256" key="1">
    <source>
        <dbReference type="SAM" id="MobiDB-lite"/>
    </source>
</evidence>
<feature type="region of interest" description="Disordered" evidence="1">
    <location>
        <begin position="214"/>
        <end position="233"/>
    </location>
</feature>
<accession>A0A1I8NRB2</accession>
<protein>
    <submittedName>
        <fullName evidence="2">Uncharacterized protein</fullName>
    </submittedName>
</protein>
<dbReference type="STRING" id="35570.A0A1I8NRB2"/>
<dbReference type="AlphaFoldDB" id="A0A1I8NRB2"/>
<evidence type="ECO:0000313" key="2">
    <source>
        <dbReference type="EnsemblMetazoa" id="SCAU001354-PA"/>
    </source>
</evidence>
<name>A0A1I8NRB2_STOCA</name>
<gene>
    <name evidence="2" type="primary">106095455</name>
</gene>
<dbReference type="EnsemblMetazoa" id="SCAU001354-RA">
    <property type="protein sequence ID" value="SCAU001354-PA"/>
    <property type="gene ID" value="SCAU001354"/>
</dbReference>
<dbReference type="Proteomes" id="UP000095300">
    <property type="component" value="Unassembled WGS sequence"/>
</dbReference>
<proteinExistence type="predicted"/>
<feature type="compositionally biased region" description="Polar residues" evidence="1">
    <location>
        <begin position="223"/>
        <end position="233"/>
    </location>
</feature>
<dbReference type="VEuPathDB" id="VectorBase:SCAU001354"/>
<evidence type="ECO:0000313" key="3">
    <source>
        <dbReference type="Proteomes" id="UP000095300"/>
    </source>
</evidence>
<reference evidence="2" key="1">
    <citation type="submission" date="2020-05" db="UniProtKB">
        <authorList>
            <consortium name="EnsemblMetazoa"/>
        </authorList>
    </citation>
    <scope>IDENTIFICATION</scope>
    <source>
        <strain evidence="2">USDA</strain>
    </source>
</reference>
<keyword evidence="3" id="KW-1185">Reference proteome</keyword>
<organism evidence="2 3">
    <name type="scientific">Stomoxys calcitrans</name>
    <name type="common">Stable fly</name>
    <name type="synonym">Conops calcitrans</name>
    <dbReference type="NCBI Taxonomy" id="35570"/>
    <lineage>
        <taxon>Eukaryota</taxon>
        <taxon>Metazoa</taxon>
        <taxon>Ecdysozoa</taxon>
        <taxon>Arthropoda</taxon>
        <taxon>Hexapoda</taxon>
        <taxon>Insecta</taxon>
        <taxon>Pterygota</taxon>
        <taxon>Neoptera</taxon>
        <taxon>Endopterygota</taxon>
        <taxon>Diptera</taxon>
        <taxon>Brachycera</taxon>
        <taxon>Muscomorpha</taxon>
        <taxon>Muscoidea</taxon>
        <taxon>Muscidae</taxon>
        <taxon>Stomoxys</taxon>
    </lineage>
</organism>